<evidence type="ECO:0000256" key="3">
    <source>
        <dbReference type="ARBA" id="ARBA00023052"/>
    </source>
</evidence>
<dbReference type="Pfam" id="PF02780">
    <property type="entry name" value="Transketolase_C"/>
    <property type="match status" value="1"/>
</dbReference>
<protein>
    <submittedName>
        <fullName evidence="5">2-oxoglutarate dehydrogenase</fullName>
    </submittedName>
</protein>
<gene>
    <name evidence="5" type="ORF">CR492_17080</name>
</gene>
<dbReference type="InterPro" id="IPR005475">
    <property type="entry name" value="Transketolase-like_Pyr-bd"/>
</dbReference>
<organism evidence="5 6">
    <name type="scientific">Methylocella silvestris</name>
    <dbReference type="NCBI Taxonomy" id="199596"/>
    <lineage>
        <taxon>Bacteria</taxon>
        <taxon>Pseudomonadati</taxon>
        <taxon>Pseudomonadota</taxon>
        <taxon>Alphaproteobacteria</taxon>
        <taxon>Hyphomicrobiales</taxon>
        <taxon>Beijerinckiaceae</taxon>
        <taxon>Methylocella</taxon>
    </lineage>
</organism>
<dbReference type="RefSeq" id="WP_102844942.1">
    <property type="nucleotide sequence ID" value="NZ_PDZR01000025.1"/>
</dbReference>
<evidence type="ECO:0000259" key="4">
    <source>
        <dbReference type="SMART" id="SM00861"/>
    </source>
</evidence>
<dbReference type="SUPFAM" id="SSF52518">
    <property type="entry name" value="Thiamin diphosphate-binding fold (THDP-binding)"/>
    <property type="match status" value="1"/>
</dbReference>
<dbReference type="OrthoDB" id="9780894at2"/>
<evidence type="ECO:0000313" key="5">
    <source>
        <dbReference type="EMBL" id="PNG24750.1"/>
    </source>
</evidence>
<name>A0A2J7TDB4_METSI</name>
<dbReference type="SUPFAM" id="SSF52922">
    <property type="entry name" value="TK C-terminal domain-like"/>
    <property type="match status" value="1"/>
</dbReference>
<dbReference type="PANTHER" id="PTHR43257">
    <property type="entry name" value="PYRUVATE DEHYDROGENASE E1 COMPONENT BETA SUBUNIT"/>
    <property type="match status" value="1"/>
</dbReference>
<evidence type="ECO:0000313" key="6">
    <source>
        <dbReference type="Proteomes" id="UP000236286"/>
    </source>
</evidence>
<dbReference type="SMART" id="SM00861">
    <property type="entry name" value="Transket_pyr"/>
    <property type="match status" value="1"/>
</dbReference>
<dbReference type="Gene3D" id="3.40.50.970">
    <property type="match status" value="1"/>
</dbReference>
<comment type="cofactor">
    <cofactor evidence="1">
        <name>thiamine diphosphate</name>
        <dbReference type="ChEBI" id="CHEBI:58937"/>
    </cofactor>
</comment>
<dbReference type="Proteomes" id="UP000236286">
    <property type="component" value="Unassembled WGS sequence"/>
</dbReference>
<dbReference type="AlphaFoldDB" id="A0A2J7TDB4"/>
<evidence type="ECO:0000256" key="1">
    <source>
        <dbReference type="ARBA" id="ARBA00001964"/>
    </source>
</evidence>
<sequence length="349" mass="36485">MSGEKPGKPNTERLFFREAIARAVREEMRRNARVIVLGQDVGAFGGSYREFDGLFAEFGPARVRDTPVAENAMVGVGVGLAAGGFRPLVSITYMDFLMLGLDPLFNYGAKLRFKSAGRMTAPLVVKTTAGAKGQGVAHSQCIESWLMGVPGLKVVAPSNPADAYLLMKAALRETGPLVYVDHKRLFPGAGDVPLDEEVGAIGVAQILRAGTDVTLTAHSFMVRVALEAAQRLADDGISCEVIDLRSLSPLDVETIARSAQRTGALLTLEEGQLTCGVGAEVSARVAERIGPLRAARVGPLPAPVSSNPLLEAAVVPDAGRVVAAAKALLGARFAAAAEDAIITNEGGGD</sequence>
<dbReference type="InterPro" id="IPR033248">
    <property type="entry name" value="Transketolase_C"/>
</dbReference>
<dbReference type="Gene3D" id="3.40.50.920">
    <property type="match status" value="1"/>
</dbReference>
<feature type="domain" description="Transketolase-like pyrimidine-binding" evidence="4">
    <location>
        <begin position="14"/>
        <end position="188"/>
    </location>
</feature>
<dbReference type="GO" id="GO:0016491">
    <property type="term" value="F:oxidoreductase activity"/>
    <property type="evidence" value="ECO:0007669"/>
    <property type="project" value="UniProtKB-KW"/>
</dbReference>
<dbReference type="InterPro" id="IPR029061">
    <property type="entry name" value="THDP-binding"/>
</dbReference>
<keyword evidence="2" id="KW-0560">Oxidoreductase</keyword>
<dbReference type="EMBL" id="PDZR01000025">
    <property type="protein sequence ID" value="PNG24750.1"/>
    <property type="molecule type" value="Genomic_DNA"/>
</dbReference>
<dbReference type="Pfam" id="PF02779">
    <property type="entry name" value="Transket_pyr"/>
    <property type="match status" value="1"/>
</dbReference>
<accession>A0A2J7TDB4</accession>
<comment type="caution">
    <text evidence="5">The sequence shown here is derived from an EMBL/GenBank/DDBJ whole genome shotgun (WGS) entry which is preliminary data.</text>
</comment>
<proteinExistence type="predicted"/>
<dbReference type="PANTHER" id="PTHR43257:SF2">
    <property type="entry name" value="PYRUVATE DEHYDROGENASE E1 COMPONENT SUBUNIT BETA"/>
    <property type="match status" value="1"/>
</dbReference>
<reference evidence="5 6" key="1">
    <citation type="submission" date="2017-10" db="EMBL/GenBank/DDBJ databases">
        <title>Genome announcement of Methylocella silvestris TVC from permafrost.</title>
        <authorList>
            <person name="Wang J."/>
            <person name="Geng K."/>
            <person name="Ul-Haque F."/>
            <person name="Crombie A.T."/>
            <person name="Street L.E."/>
            <person name="Wookey P.A."/>
            <person name="Murrell J.C."/>
            <person name="Pratscher J."/>
        </authorList>
    </citation>
    <scope>NUCLEOTIDE SEQUENCE [LARGE SCALE GENOMIC DNA]</scope>
    <source>
        <strain evidence="5 6">TVC</strain>
    </source>
</reference>
<dbReference type="InterPro" id="IPR009014">
    <property type="entry name" value="Transketo_C/PFOR_II"/>
</dbReference>
<evidence type="ECO:0000256" key="2">
    <source>
        <dbReference type="ARBA" id="ARBA00023002"/>
    </source>
</evidence>
<keyword evidence="3" id="KW-0786">Thiamine pyrophosphate</keyword>